<evidence type="ECO:0000256" key="1">
    <source>
        <dbReference type="SAM" id="MobiDB-lite"/>
    </source>
</evidence>
<feature type="compositionally biased region" description="Polar residues" evidence="1">
    <location>
        <begin position="219"/>
        <end position="233"/>
    </location>
</feature>
<reference evidence="2" key="1">
    <citation type="journal article" date="2020" name="bioRxiv">
        <title>Comparative genomics of Chlamydomonas.</title>
        <authorList>
            <person name="Craig R.J."/>
            <person name="Hasan A.R."/>
            <person name="Ness R.W."/>
            <person name="Keightley P.D."/>
        </authorList>
    </citation>
    <scope>NUCLEOTIDE SEQUENCE</scope>
    <source>
        <strain evidence="2">CCAP 11/70</strain>
    </source>
</reference>
<dbReference type="AlphaFoldDB" id="A0A835YB96"/>
<gene>
    <name evidence="2" type="ORF">HYH03_002450</name>
</gene>
<feature type="region of interest" description="Disordered" evidence="1">
    <location>
        <begin position="208"/>
        <end position="233"/>
    </location>
</feature>
<keyword evidence="3" id="KW-1185">Reference proteome</keyword>
<sequence length="233" mass="25515">MAIHRRLSSLLARKDSSSGAKHGKDALDAFASAISRFFHHRRLATASASACGTSCDASSSPSSSCDASTDALAPFVPIDLANAEDFDTWLWWADRAADADACPQLSDVSFTLLAPGRLPCDAALHRQQQEEEEQLAADLRACLAFLGTTPCDAKTQPEPETQQAPRRRPPPLPAWPLQLCPPLLPHGAQLLWRRWRSAQVRLKPGLYQQDDGWQPYDDTLTSNLGDPNFPRTS</sequence>
<dbReference type="EMBL" id="JAEHOE010000006">
    <property type="protein sequence ID" value="KAG2499503.1"/>
    <property type="molecule type" value="Genomic_DNA"/>
</dbReference>
<evidence type="ECO:0000313" key="2">
    <source>
        <dbReference type="EMBL" id="KAG2499503.1"/>
    </source>
</evidence>
<organism evidence="2 3">
    <name type="scientific">Edaphochlamys debaryana</name>
    <dbReference type="NCBI Taxonomy" id="47281"/>
    <lineage>
        <taxon>Eukaryota</taxon>
        <taxon>Viridiplantae</taxon>
        <taxon>Chlorophyta</taxon>
        <taxon>core chlorophytes</taxon>
        <taxon>Chlorophyceae</taxon>
        <taxon>CS clade</taxon>
        <taxon>Chlamydomonadales</taxon>
        <taxon>Chlamydomonadales incertae sedis</taxon>
        <taxon>Edaphochlamys</taxon>
    </lineage>
</organism>
<comment type="caution">
    <text evidence="2">The sequence shown here is derived from an EMBL/GenBank/DDBJ whole genome shotgun (WGS) entry which is preliminary data.</text>
</comment>
<name>A0A835YB96_9CHLO</name>
<protein>
    <submittedName>
        <fullName evidence="2">Uncharacterized protein</fullName>
    </submittedName>
</protein>
<dbReference type="Proteomes" id="UP000612055">
    <property type="component" value="Unassembled WGS sequence"/>
</dbReference>
<accession>A0A835YB96</accession>
<proteinExistence type="predicted"/>
<feature type="region of interest" description="Disordered" evidence="1">
    <location>
        <begin position="152"/>
        <end position="174"/>
    </location>
</feature>
<evidence type="ECO:0000313" key="3">
    <source>
        <dbReference type="Proteomes" id="UP000612055"/>
    </source>
</evidence>